<dbReference type="PANTHER" id="PTHR30008:SF0">
    <property type="entry name" value="EXODEOXYRIBONUCLEASE 7 LARGE SUBUNIT"/>
    <property type="match status" value="1"/>
</dbReference>
<sequence>MIAGRPDVRVVAVSRLANYVNKLLSGNRHLVLIGVSGEISNYRPNSNGNVYFDLKDRDALLNCVAFSEAAAAFPAMANGDQIVAYGSVTTFPRKSTYQLRVLEVRTEGETGALHQRYETLRARLAAEGLFADERKRALPRFPFRVALVTSRSAEGARDFETQARERAPHVEIVVVPTTVQGEKAAPEIAAAIARAERLDVDVIVLARGGGSFEDLFAFSDERVVRALAASPIPTVSAIGHEGDAPLTDFVADRRAATPSAAAQTLLPRRDDLLRMVDERRRTLARDLDRLVSSRRQLVDARARRLFSAARERVSAERESLHRYERRLNAAGPAARLAQRRGRFDAVRAGLAREIVTLLRRRRERLAAAAQRLGRVDPALRIARAAGRSEATAAGLDAALRRLLERCAATLRTLAVSLDGNNPETILQRGYAIVRGMDGRPLRDAADAPPGTTITAELARGHLHARVEREGTDGGRQIGLF</sequence>
<keyword evidence="1 5" id="KW-0963">Cytoplasm</keyword>
<dbReference type="InterPro" id="IPR020579">
    <property type="entry name" value="Exonuc_VII_lsu_C"/>
</dbReference>
<dbReference type="PANTHER" id="PTHR30008">
    <property type="entry name" value="EXODEOXYRIBONUCLEASE 7 LARGE SUBUNIT"/>
    <property type="match status" value="1"/>
</dbReference>
<dbReference type="EMBL" id="AP025523">
    <property type="protein sequence ID" value="BDE07057.1"/>
    <property type="molecule type" value="Genomic_DNA"/>
</dbReference>
<gene>
    <name evidence="5 9" type="primary">xseA</name>
    <name evidence="9" type="ORF">WPS_23330</name>
</gene>
<keyword evidence="3 5" id="KW-0378">Hydrolase</keyword>
<evidence type="ECO:0000256" key="6">
    <source>
        <dbReference type="RuleBase" id="RU004355"/>
    </source>
</evidence>
<dbReference type="GO" id="GO:0005737">
    <property type="term" value="C:cytoplasm"/>
    <property type="evidence" value="ECO:0007669"/>
    <property type="project" value="UniProtKB-SubCell"/>
</dbReference>
<feature type="domain" description="OB-fold nucleic acid binding" evidence="8">
    <location>
        <begin position="12"/>
        <end position="104"/>
    </location>
</feature>
<dbReference type="GO" id="GO:0009318">
    <property type="term" value="C:exodeoxyribonuclease VII complex"/>
    <property type="evidence" value="ECO:0007669"/>
    <property type="project" value="UniProtKB-UniRule"/>
</dbReference>
<protein>
    <recommendedName>
        <fullName evidence="5">Exodeoxyribonuclease 7 large subunit</fullName>
        <ecNumber evidence="5">3.1.11.6</ecNumber>
    </recommendedName>
    <alternativeName>
        <fullName evidence="5">Exodeoxyribonuclease VII large subunit</fullName>
        <shortName evidence="5">Exonuclease VII large subunit</shortName>
    </alternativeName>
</protein>
<evidence type="ECO:0000256" key="1">
    <source>
        <dbReference type="ARBA" id="ARBA00022490"/>
    </source>
</evidence>
<comment type="subcellular location">
    <subcellularLocation>
        <location evidence="5 6">Cytoplasm</location>
    </subcellularLocation>
</comment>
<dbReference type="Proteomes" id="UP001317532">
    <property type="component" value="Chromosome"/>
</dbReference>
<reference evidence="9 10" key="1">
    <citation type="journal article" date="2022" name="ISME Commun">
        <title>Vulcanimicrobium alpinus gen. nov. sp. nov., the first cultivated representative of the candidate phylum 'Eremiobacterota', is a metabolically versatile aerobic anoxygenic phototroph.</title>
        <authorList>
            <person name="Yabe S."/>
            <person name="Muto K."/>
            <person name="Abe K."/>
            <person name="Yokota A."/>
            <person name="Staudigel H."/>
            <person name="Tebo B.M."/>
        </authorList>
    </citation>
    <scope>NUCLEOTIDE SEQUENCE [LARGE SCALE GENOMIC DNA]</scope>
    <source>
        <strain evidence="9 10">WC8-2</strain>
    </source>
</reference>
<evidence type="ECO:0000256" key="3">
    <source>
        <dbReference type="ARBA" id="ARBA00022801"/>
    </source>
</evidence>
<dbReference type="InterPro" id="IPR003753">
    <property type="entry name" value="Exonuc_VII_L"/>
</dbReference>
<dbReference type="NCBIfam" id="TIGR00237">
    <property type="entry name" value="xseA"/>
    <property type="match status" value="1"/>
</dbReference>
<dbReference type="GO" id="GO:0003676">
    <property type="term" value="F:nucleic acid binding"/>
    <property type="evidence" value="ECO:0007669"/>
    <property type="project" value="InterPro"/>
</dbReference>
<dbReference type="CDD" id="cd04489">
    <property type="entry name" value="ExoVII_LU_OBF"/>
    <property type="match status" value="1"/>
</dbReference>
<dbReference type="RefSeq" id="WP_317994674.1">
    <property type="nucleotide sequence ID" value="NZ_AP025523.1"/>
</dbReference>
<comment type="function">
    <text evidence="5">Bidirectionally degrades single-stranded DNA into large acid-insoluble oligonucleotides, which are then degraded further into small acid-soluble oligonucleotides.</text>
</comment>
<proteinExistence type="inferred from homology"/>
<evidence type="ECO:0000313" key="10">
    <source>
        <dbReference type="Proteomes" id="UP001317532"/>
    </source>
</evidence>
<comment type="similarity">
    <text evidence="5 6">Belongs to the XseA family.</text>
</comment>
<keyword evidence="10" id="KW-1185">Reference proteome</keyword>
<dbReference type="Pfam" id="PF02601">
    <property type="entry name" value="Exonuc_VII_L"/>
    <property type="match status" value="1"/>
</dbReference>
<evidence type="ECO:0000256" key="5">
    <source>
        <dbReference type="HAMAP-Rule" id="MF_00378"/>
    </source>
</evidence>
<comment type="catalytic activity">
    <reaction evidence="5 6">
        <text>Exonucleolytic cleavage in either 5'- to 3'- or 3'- to 5'-direction to yield nucleoside 5'-phosphates.</text>
        <dbReference type="EC" id="3.1.11.6"/>
    </reaction>
</comment>
<dbReference type="GO" id="GO:0008855">
    <property type="term" value="F:exodeoxyribonuclease VII activity"/>
    <property type="evidence" value="ECO:0007669"/>
    <property type="project" value="UniProtKB-UniRule"/>
</dbReference>
<dbReference type="GO" id="GO:0006308">
    <property type="term" value="P:DNA catabolic process"/>
    <property type="evidence" value="ECO:0007669"/>
    <property type="project" value="UniProtKB-UniRule"/>
</dbReference>
<dbReference type="KEGG" id="vab:WPS_23330"/>
<dbReference type="Pfam" id="PF13742">
    <property type="entry name" value="tRNA_anti_2"/>
    <property type="match status" value="1"/>
</dbReference>
<accession>A0AAN1XZG3</accession>
<feature type="domain" description="Exonuclease VII large subunit C-terminal" evidence="7">
    <location>
        <begin position="129"/>
        <end position="464"/>
    </location>
</feature>
<keyword evidence="2 5" id="KW-0540">Nuclease</keyword>
<evidence type="ECO:0000256" key="2">
    <source>
        <dbReference type="ARBA" id="ARBA00022722"/>
    </source>
</evidence>
<dbReference type="HAMAP" id="MF_00378">
    <property type="entry name" value="Exonuc_7_L"/>
    <property type="match status" value="1"/>
</dbReference>
<dbReference type="EC" id="3.1.11.6" evidence="5"/>
<name>A0AAN1XZG3_UNVUL</name>
<evidence type="ECO:0000259" key="8">
    <source>
        <dbReference type="Pfam" id="PF13742"/>
    </source>
</evidence>
<dbReference type="AlphaFoldDB" id="A0AAN1XZG3"/>
<comment type="subunit">
    <text evidence="5">Heterooligomer composed of large and small subunits.</text>
</comment>
<evidence type="ECO:0000313" key="9">
    <source>
        <dbReference type="EMBL" id="BDE07057.1"/>
    </source>
</evidence>
<evidence type="ECO:0000259" key="7">
    <source>
        <dbReference type="Pfam" id="PF02601"/>
    </source>
</evidence>
<dbReference type="InterPro" id="IPR025824">
    <property type="entry name" value="OB-fold_nuc-bd_dom"/>
</dbReference>
<organism evidence="9 10">
    <name type="scientific">Vulcanimicrobium alpinum</name>
    <dbReference type="NCBI Taxonomy" id="3016050"/>
    <lineage>
        <taxon>Bacteria</taxon>
        <taxon>Bacillati</taxon>
        <taxon>Vulcanimicrobiota</taxon>
        <taxon>Vulcanimicrobiia</taxon>
        <taxon>Vulcanimicrobiales</taxon>
        <taxon>Vulcanimicrobiaceae</taxon>
        <taxon>Vulcanimicrobium</taxon>
    </lineage>
</organism>
<keyword evidence="4 5" id="KW-0269">Exonuclease</keyword>
<evidence type="ECO:0000256" key="4">
    <source>
        <dbReference type="ARBA" id="ARBA00022839"/>
    </source>
</evidence>